<dbReference type="EMBL" id="JARKIB010000086">
    <property type="protein sequence ID" value="KAJ7744701.1"/>
    <property type="molecule type" value="Genomic_DNA"/>
</dbReference>
<feature type="region of interest" description="Disordered" evidence="8">
    <location>
        <begin position="19"/>
        <end position="188"/>
    </location>
</feature>
<feature type="compositionally biased region" description="Gly residues" evidence="8">
    <location>
        <begin position="580"/>
        <end position="593"/>
    </location>
</feature>
<reference evidence="10" key="1">
    <citation type="submission" date="2023-03" db="EMBL/GenBank/DDBJ databases">
        <title>Massive genome expansion in bonnet fungi (Mycena s.s.) driven by repeated elements and novel gene families across ecological guilds.</title>
        <authorList>
            <consortium name="Lawrence Berkeley National Laboratory"/>
            <person name="Harder C.B."/>
            <person name="Miyauchi S."/>
            <person name="Viragh M."/>
            <person name="Kuo A."/>
            <person name="Thoen E."/>
            <person name="Andreopoulos B."/>
            <person name="Lu D."/>
            <person name="Skrede I."/>
            <person name="Drula E."/>
            <person name="Henrissat B."/>
            <person name="Morin E."/>
            <person name="Kohler A."/>
            <person name="Barry K."/>
            <person name="LaButti K."/>
            <person name="Morin E."/>
            <person name="Salamov A."/>
            <person name="Lipzen A."/>
            <person name="Mereny Z."/>
            <person name="Hegedus B."/>
            <person name="Baldrian P."/>
            <person name="Stursova M."/>
            <person name="Weitz H."/>
            <person name="Taylor A."/>
            <person name="Grigoriev I.V."/>
            <person name="Nagy L.G."/>
            <person name="Martin F."/>
            <person name="Kauserud H."/>
        </authorList>
    </citation>
    <scope>NUCLEOTIDE SEQUENCE</scope>
    <source>
        <strain evidence="10">CBHHK182m</strain>
    </source>
</reference>
<feature type="compositionally biased region" description="Low complexity" evidence="8">
    <location>
        <begin position="240"/>
        <end position="255"/>
    </location>
</feature>
<evidence type="ECO:0000256" key="1">
    <source>
        <dbReference type="ARBA" id="ARBA00002475"/>
    </source>
</evidence>
<comment type="function">
    <text evidence="1">Involved in pre-25S rRNA processing.</text>
</comment>
<dbReference type="SUPFAM" id="SSF54928">
    <property type="entry name" value="RNA-binding domain, RBD"/>
    <property type="match status" value="1"/>
</dbReference>
<feature type="compositionally biased region" description="Low complexity" evidence="8">
    <location>
        <begin position="510"/>
        <end position="520"/>
    </location>
</feature>
<evidence type="ECO:0000256" key="2">
    <source>
        <dbReference type="ARBA" id="ARBA00004604"/>
    </source>
</evidence>
<dbReference type="PANTHER" id="PTHR23236">
    <property type="entry name" value="EUKARYOTIC TRANSLATION INITIATION FACTOR 4B/4H"/>
    <property type="match status" value="1"/>
</dbReference>
<dbReference type="InterPro" id="IPR000504">
    <property type="entry name" value="RRM_dom"/>
</dbReference>
<dbReference type="Gene3D" id="3.30.70.330">
    <property type="match status" value="1"/>
</dbReference>
<evidence type="ECO:0000313" key="11">
    <source>
        <dbReference type="Proteomes" id="UP001215598"/>
    </source>
</evidence>
<evidence type="ECO:0000256" key="7">
    <source>
        <dbReference type="PROSITE-ProRule" id="PRU00176"/>
    </source>
</evidence>
<proteinExistence type="inferred from homology"/>
<feature type="domain" description="RRM" evidence="9">
    <location>
        <begin position="393"/>
        <end position="493"/>
    </location>
</feature>
<feature type="compositionally biased region" description="Acidic residues" evidence="8">
    <location>
        <begin position="135"/>
        <end position="153"/>
    </location>
</feature>
<dbReference type="PROSITE" id="PS50102">
    <property type="entry name" value="RRM"/>
    <property type="match status" value="1"/>
</dbReference>
<feature type="compositionally biased region" description="Basic residues" evidence="8">
    <location>
        <begin position="609"/>
        <end position="623"/>
    </location>
</feature>
<feature type="region of interest" description="Disordered" evidence="8">
    <location>
        <begin position="510"/>
        <end position="623"/>
    </location>
</feature>
<evidence type="ECO:0000256" key="8">
    <source>
        <dbReference type="SAM" id="MobiDB-lite"/>
    </source>
</evidence>
<dbReference type="PANTHER" id="PTHR23236:SF25">
    <property type="entry name" value="RNA-BINDING PROTEIN 34"/>
    <property type="match status" value="1"/>
</dbReference>
<comment type="caution">
    <text evidence="10">The sequence shown here is derived from an EMBL/GenBank/DDBJ whole genome shotgun (WGS) entry which is preliminary data.</text>
</comment>
<comment type="subcellular location">
    <subcellularLocation>
        <location evidence="2">Nucleus</location>
        <location evidence="2">Nucleolus</location>
    </subcellularLocation>
</comment>
<keyword evidence="11" id="KW-1185">Reference proteome</keyword>
<organism evidence="10 11">
    <name type="scientific">Mycena metata</name>
    <dbReference type="NCBI Taxonomy" id="1033252"/>
    <lineage>
        <taxon>Eukaryota</taxon>
        <taxon>Fungi</taxon>
        <taxon>Dikarya</taxon>
        <taxon>Basidiomycota</taxon>
        <taxon>Agaricomycotina</taxon>
        <taxon>Agaricomycetes</taxon>
        <taxon>Agaricomycetidae</taxon>
        <taxon>Agaricales</taxon>
        <taxon>Marasmiineae</taxon>
        <taxon>Mycenaceae</taxon>
        <taxon>Mycena</taxon>
    </lineage>
</organism>
<evidence type="ECO:0000313" key="10">
    <source>
        <dbReference type="EMBL" id="KAJ7744701.1"/>
    </source>
</evidence>
<protein>
    <recommendedName>
        <fullName evidence="4">Nucleolar protein 12</fullName>
    </recommendedName>
</protein>
<feature type="compositionally biased region" description="Acidic residues" evidence="8">
    <location>
        <begin position="106"/>
        <end position="115"/>
    </location>
</feature>
<feature type="compositionally biased region" description="Basic residues" evidence="8">
    <location>
        <begin position="165"/>
        <end position="176"/>
    </location>
</feature>
<dbReference type="GO" id="GO:0019843">
    <property type="term" value="F:rRNA binding"/>
    <property type="evidence" value="ECO:0007669"/>
    <property type="project" value="TreeGrafter"/>
</dbReference>
<dbReference type="Proteomes" id="UP001215598">
    <property type="component" value="Unassembled WGS sequence"/>
</dbReference>
<gene>
    <name evidence="10" type="ORF">B0H16DRAFT_1422517</name>
</gene>
<keyword evidence="5 7" id="KW-0694">RNA-binding</keyword>
<feature type="compositionally biased region" description="Basic and acidic residues" evidence="8">
    <location>
        <begin position="595"/>
        <end position="608"/>
    </location>
</feature>
<feature type="compositionally biased region" description="Basic and acidic residues" evidence="8">
    <location>
        <begin position="536"/>
        <end position="557"/>
    </location>
</feature>
<feature type="compositionally biased region" description="Low complexity" evidence="8">
    <location>
        <begin position="73"/>
        <end position="89"/>
    </location>
</feature>
<evidence type="ECO:0000256" key="5">
    <source>
        <dbReference type="ARBA" id="ARBA00022884"/>
    </source>
</evidence>
<evidence type="ECO:0000256" key="3">
    <source>
        <dbReference type="ARBA" id="ARBA00007077"/>
    </source>
</evidence>
<feature type="compositionally biased region" description="Basic and acidic residues" evidence="8">
    <location>
        <begin position="286"/>
        <end position="301"/>
    </location>
</feature>
<accession>A0AAD7IL74</accession>
<dbReference type="InterPro" id="IPR012677">
    <property type="entry name" value="Nucleotide-bd_a/b_plait_sf"/>
</dbReference>
<dbReference type="GO" id="GO:0000463">
    <property type="term" value="P:maturation of LSU-rRNA from tricistronic rRNA transcript (SSU-rRNA, 5.8S rRNA, LSU-rRNA)"/>
    <property type="evidence" value="ECO:0007669"/>
    <property type="project" value="TreeGrafter"/>
</dbReference>
<dbReference type="InterPro" id="IPR035979">
    <property type="entry name" value="RBD_domain_sf"/>
</dbReference>
<sequence length="623" mass="66615">MSLSSLLLASGPKKLDTELDALFKSNPAPPRKPATPINVPTNGSAPPAKKRKIETAVPEPQEGRKKRVKPEKPAAAPKPSPKAKASAKIQKSKGRQAAVENSRESGDDDDEDNSDLENAYLGNKLPKKPTAPSPDSDDEADAPSDAESGESDPDAPPPMHESLTKRVRTKTAKKKKIVPEGETSVQRESRTLFIGGLPVEVAEKKALRKKLAQHILSFLPSSSKVKIESTRFRSVAFRDPTSSTALSSTTTPASPNVTANSVPIPASSNHSKARASTWRQTGSSAADEKAQAEADGDQKKEYLTPAQKKKILFIQGAFHPEAKSVNAYVVLAHHSAPGEDDADSPYTVALHIARAANASEFMERTLRVDVCARQEGLAAGDAEGTGAQGDPKLSIFIGNLDFASREDDVREFFEGVVAAERGPASESEDGSGRWVQNVRLIRDRETQLGKGFGYVRFADRECVDEILALAKTDEGKTKLKFAKRTLRVQRCRALGASSSAAKLADATAKSAASKSKSSYPAAPPKRGDPTLGARLAHLDKDARKAAKKADADRLLRRAEKKKLGTRMRGGAANDKMKAVSGGGGKRLGGGGRGNSNDKGKGKDRERERKVRVHKTSSGPKGRK</sequence>
<evidence type="ECO:0000256" key="6">
    <source>
        <dbReference type="ARBA" id="ARBA00023242"/>
    </source>
</evidence>
<feature type="compositionally biased region" description="Polar residues" evidence="8">
    <location>
        <begin position="256"/>
        <end position="270"/>
    </location>
</feature>
<dbReference type="AlphaFoldDB" id="A0AAD7IL74"/>
<comment type="similarity">
    <text evidence="3">Belongs to the RRM RBM34 family.</text>
</comment>
<feature type="region of interest" description="Disordered" evidence="8">
    <location>
        <begin position="240"/>
        <end position="301"/>
    </location>
</feature>
<keyword evidence="6" id="KW-0539">Nucleus</keyword>
<evidence type="ECO:0000256" key="4">
    <source>
        <dbReference type="ARBA" id="ARBA00015520"/>
    </source>
</evidence>
<dbReference type="SMART" id="SM00360">
    <property type="entry name" value="RRM"/>
    <property type="match status" value="1"/>
</dbReference>
<evidence type="ECO:0000259" key="9">
    <source>
        <dbReference type="PROSITE" id="PS50102"/>
    </source>
</evidence>
<dbReference type="GO" id="GO:0005730">
    <property type="term" value="C:nucleolus"/>
    <property type="evidence" value="ECO:0007669"/>
    <property type="project" value="UniProtKB-SubCell"/>
</dbReference>
<name>A0AAD7IL74_9AGAR</name>